<comment type="subcellular location">
    <subcellularLocation>
        <location evidence="1">Membrane</location>
    </subcellularLocation>
</comment>
<dbReference type="PANTHER" id="PTHR32089:SF70">
    <property type="entry name" value="ENERGY TAXIS MODULATING METHYL ACCEPTING SENSORY TRANSDUCER"/>
    <property type="match status" value="1"/>
</dbReference>
<dbReference type="GO" id="GO:0007165">
    <property type="term" value="P:signal transduction"/>
    <property type="evidence" value="ECO:0007669"/>
    <property type="project" value="UniProtKB-KW"/>
</dbReference>
<name>A0A9X2BIF4_9VIBR</name>
<protein>
    <submittedName>
        <fullName evidence="8">Methyl-accepting chemotaxis protein</fullName>
    </submittedName>
</protein>
<accession>A0A9X2BIF4</accession>
<feature type="domain" description="Methyl-accepting transducer" evidence="6">
    <location>
        <begin position="391"/>
        <end position="627"/>
    </location>
</feature>
<dbReference type="Gene3D" id="1.10.287.950">
    <property type="entry name" value="Methyl-accepting chemotaxis protein"/>
    <property type="match status" value="1"/>
</dbReference>
<evidence type="ECO:0000256" key="2">
    <source>
        <dbReference type="ARBA" id="ARBA00023224"/>
    </source>
</evidence>
<keyword evidence="9" id="KW-1185">Reference proteome</keyword>
<organism evidence="8 9">
    <name type="scientific">Vibrio amylolyticus</name>
    <dbReference type="NCBI Taxonomy" id="2847292"/>
    <lineage>
        <taxon>Bacteria</taxon>
        <taxon>Pseudomonadati</taxon>
        <taxon>Pseudomonadota</taxon>
        <taxon>Gammaproteobacteria</taxon>
        <taxon>Vibrionales</taxon>
        <taxon>Vibrionaceae</taxon>
        <taxon>Vibrio</taxon>
    </lineage>
</organism>
<dbReference type="InterPro" id="IPR004090">
    <property type="entry name" value="Chemotax_Me-accpt_rcpt"/>
</dbReference>
<dbReference type="InterPro" id="IPR003660">
    <property type="entry name" value="HAMP_dom"/>
</dbReference>
<comment type="similarity">
    <text evidence="3">Belongs to the methyl-accepting chemotaxis (MCP) protein family.</text>
</comment>
<dbReference type="GO" id="GO:0016020">
    <property type="term" value="C:membrane"/>
    <property type="evidence" value="ECO:0007669"/>
    <property type="project" value="UniProtKB-SubCell"/>
</dbReference>
<dbReference type="PROSITE" id="PS50111">
    <property type="entry name" value="CHEMOTAXIS_TRANSDUC_2"/>
    <property type="match status" value="1"/>
</dbReference>
<dbReference type="GO" id="GO:0004888">
    <property type="term" value="F:transmembrane signaling receptor activity"/>
    <property type="evidence" value="ECO:0007669"/>
    <property type="project" value="InterPro"/>
</dbReference>
<feature type="transmembrane region" description="Helical" evidence="5">
    <location>
        <begin position="12"/>
        <end position="29"/>
    </location>
</feature>
<proteinExistence type="inferred from homology"/>
<dbReference type="PANTHER" id="PTHR32089">
    <property type="entry name" value="METHYL-ACCEPTING CHEMOTAXIS PROTEIN MCPB"/>
    <property type="match status" value="1"/>
</dbReference>
<dbReference type="Proteomes" id="UP001139559">
    <property type="component" value="Unassembled WGS sequence"/>
</dbReference>
<dbReference type="RefSeq" id="WP_248009131.1">
    <property type="nucleotide sequence ID" value="NZ_JAJHVV010000007.1"/>
</dbReference>
<dbReference type="InterPro" id="IPR004089">
    <property type="entry name" value="MCPsignal_dom"/>
</dbReference>
<dbReference type="EMBL" id="JAJHVV010000007">
    <property type="protein sequence ID" value="MCK6264050.1"/>
    <property type="molecule type" value="Genomic_DNA"/>
</dbReference>
<feature type="domain" description="HAMP" evidence="7">
    <location>
        <begin position="334"/>
        <end position="386"/>
    </location>
</feature>
<dbReference type="FunFam" id="1.10.287.950:FF:000001">
    <property type="entry name" value="Methyl-accepting chemotaxis sensory transducer"/>
    <property type="match status" value="1"/>
</dbReference>
<evidence type="ECO:0000313" key="9">
    <source>
        <dbReference type="Proteomes" id="UP001139559"/>
    </source>
</evidence>
<dbReference type="GO" id="GO:0006935">
    <property type="term" value="P:chemotaxis"/>
    <property type="evidence" value="ECO:0007669"/>
    <property type="project" value="InterPro"/>
</dbReference>
<comment type="caution">
    <text evidence="8">The sequence shown here is derived from an EMBL/GenBank/DDBJ whole genome shotgun (WGS) entry which is preliminary data.</text>
</comment>
<evidence type="ECO:0000256" key="1">
    <source>
        <dbReference type="ARBA" id="ARBA00004370"/>
    </source>
</evidence>
<dbReference type="SUPFAM" id="SSF58104">
    <property type="entry name" value="Methyl-accepting chemotaxis protein (MCP) signaling domain"/>
    <property type="match status" value="1"/>
</dbReference>
<dbReference type="SMART" id="SM00283">
    <property type="entry name" value="MA"/>
    <property type="match status" value="1"/>
</dbReference>
<dbReference type="AlphaFoldDB" id="A0A9X2BIF4"/>
<evidence type="ECO:0000256" key="3">
    <source>
        <dbReference type="ARBA" id="ARBA00029447"/>
    </source>
</evidence>
<dbReference type="Pfam" id="PF00672">
    <property type="entry name" value="HAMP"/>
    <property type="match status" value="1"/>
</dbReference>
<keyword evidence="2 4" id="KW-0807">Transducer</keyword>
<evidence type="ECO:0000256" key="5">
    <source>
        <dbReference type="SAM" id="Phobius"/>
    </source>
</evidence>
<evidence type="ECO:0000259" key="7">
    <source>
        <dbReference type="PROSITE" id="PS50885"/>
    </source>
</evidence>
<reference evidence="8" key="1">
    <citation type="submission" date="2021-11" db="EMBL/GenBank/DDBJ databases">
        <title>Vibrio ZSDE26 sp. nov. and Vibrio ZSDZ34 sp. nov., isolated from coastal seawater in Qingdao.</title>
        <authorList>
            <person name="Zhang P."/>
        </authorList>
    </citation>
    <scope>NUCLEOTIDE SEQUENCE</scope>
    <source>
        <strain evidence="8">ZSDE26</strain>
    </source>
</reference>
<dbReference type="CDD" id="cd06225">
    <property type="entry name" value="HAMP"/>
    <property type="match status" value="1"/>
</dbReference>
<dbReference type="SMART" id="SM00304">
    <property type="entry name" value="HAMP"/>
    <property type="match status" value="1"/>
</dbReference>
<evidence type="ECO:0000313" key="8">
    <source>
        <dbReference type="EMBL" id="MCK6264050.1"/>
    </source>
</evidence>
<sequence length="681" mass="75125">MQLTSLVSRVYLGFFLLIAIMLGSAWFSIQGNQEVTSRIESITQQSTPMMVRSAELTISFLNINRSVSPYLSAMYIDELDPLRMDIEANIEQYQQRLAWFDELARSNRDISTAVEDIKQTSNQVLEALTALLETNIKYLDTKDQDLYSQTQFQQLAGQLSSSLVKALASAQPNEQVAIEAVLSQVSLLVGDVNEVFSLQDMVELRSVERSFNGRKERFDTALTDLKALSQPIYSRLNQPLKLFEQQVFTNKGAVTLHVEAARINEELNEQRIALESLIDVELEHIDVLSSYAASVGHEMYVESTEQSHQTLITLFIISAISVVLAIFIGINIANMIRRPAKLVNLALDRVAEKDLSARVEYKGDNEFGLLATKVNLVIDHLSEMITQIKTSSEQLNEASLENQSTSGDLNVAIDEQTAQTIQVATALEQIESSVAEIAQSANSTLSLVTDAVSNSTSGQALMGDNVAIINQLSEKLTASTQTIHQVEQESSSIETILDVITGISDQTNLLALNAAIEAARAGEQGRGFSVVADEVRMLAGKTSQSTQEIKQKIDQLQESSNLAVSQINECVDYMASCISQADGVNSSLQNVHQLLNQVEDRSHQIASATTEHQSVAQEVAQNVSQIHSLAEQNTERSKQLAMHGEQLEKMAETQSELTSTFKLYEEEDVDFDVDSEQFKAG</sequence>
<evidence type="ECO:0000256" key="4">
    <source>
        <dbReference type="PROSITE-ProRule" id="PRU00284"/>
    </source>
</evidence>
<dbReference type="PRINTS" id="PR00260">
    <property type="entry name" value="CHEMTRNSDUCR"/>
</dbReference>
<gene>
    <name evidence="8" type="ORF">KP803_12285</name>
</gene>
<evidence type="ECO:0000259" key="6">
    <source>
        <dbReference type="PROSITE" id="PS50111"/>
    </source>
</evidence>
<dbReference type="Pfam" id="PF00015">
    <property type="entry name" value="MCPsignal"/>
    <property type="match status" value="1"/>
</dbReference>
<keyword evidence="5" id="KW-0812">Transmembrane</keyword>
<keyword evidence="5" id="KW-0472">Membrane</keyword>
<keyword evidence="5" id="KW-1133">Transmembrane helix</keyword>
<feature type="transmembrane region" description="Helical" evidence="5">
    <location>
        <begin position="311"/>
        <end position="333"/>
    </location>
</feature>
<dbReference type="PROSITE" id="PS50885">
    <property type="entry name" value="HAMP"/>
    <property type="match status" value="1"/>
</dbReference>